<sequence>MRLALAKNSYKENSQHELTNKTLKVAALVRVSTNKEEQKSSLENQRKLFTQMCSENGWELYDFYEEIESGTHSNRKGLNQLISDAKEQRFDLIIAKELSRLARNVPLAYKLKEVLNKHKVHLKTMDGAIDTLKDDQDKFGLYAWIYEQESQKTSNRIKRTFRTTAKEGQFNGSHPPYGFYVENKKLFIKHDETPNIIRRIFQEYIEGKGFDGIARGLYNDGIPTPAQISGKSNASDKWHGSAVKVILMNPHYTGALVQCRDTKPTVTDPRQLVSLSKFVIVQNTHEAIISLETFNTAQDLIISRQRIRPQQEAHLFTNTAFCADCGRGLHFKKNRKGYVCGNYNKHGIKACSEHFIRETQLAEIVLEDIRSITSKLNMDSIMDSITKKASNVSNNTKKRLTKVKKMIKDLNNEKVKLTKLLAKSNITIEDYRLTIEDIGSQLSNLVLEKYELEKANSEIQETTQSNITKLKKELNHYLEFNELTPEMLHRLVDRIEIKEDGSPRIFYRFSNELL</sequence>
<dbReference type="PROSITE" id="PS51737">
    <property type="entry name" value="RECOMBINASE_DNA_BIND"/>
    <property type="match status" value="1"/>
</dbReference>
<proteinExistence type="predicted"/>
<dbReference type="SMART" id="SM00857">
    <property type="entry name" value="Resolvase"/>
    <property type="match status" value="1"/>
</dbReference>
<dbReference type="GO" id="GO:0000150">
    <property type="term" value="F:DNA strand exchange activity"/>
    <property type="evidence" value="ECO:0007669"/>
    <property type="project" value="InterPro"/>
</dbReference>
<protein>
    <submittedName>
        <fullName evidence="4">DNA invertase Pin-like site-specific DNA recombinase</fullName>
    </submittedName>
</protein>
<dbReference type="Gene3D" id="3.90.1750.20">
    <property type="entry name" value="Putative Large Serine Recombinase, Chain B, Domain 2"/>
    <property type="match status" value="1"/>
</dbReference>
<dbReference type="CDD" id="cd00338">
    <property type="entry name" value="Ser_Recombinase"/>
    <property type="match status" value="1"/>
</dbReference>
<evidence type="ECO:0000256" key="1">
    <source>
        <dbReference type="SAM" id="Coils"/>
    </source>
</evidence>
<dbReference type="Gene3D" id="3.40.50.1390">
    <property type="entry name" value="Resolvase, N-terminal catalytic domain"/>
    <property type="match status" value="1"/>
</dbReference>
<dbReference type="InterPro" id="IPR050639">
    <property type="entry name" value="SSR_resolvase"/>
</dbReference>
<evidence type="ECO:0000313" key="4">
    <source>
        <dbReference type="EMBL" id="MBB6447073.1"/>
    </source>
</evidence>
<dbReference type="GO" id="GO:0003677">
    <property type="term" value="F:DNA binding"/>
    <property type="evidence" value="ECO:0007669"/>
    <property type="project" value="InterPro"/>
</dbReference>
<dbReference type="InterPro" id="IPR006119">
    <property type="entry name" value="Resolv_N"/>
</dbReference>
<dbReference type="PROSITE" id="PS51736">
    <property type="entry name" value="RECOMBINASES_3"/>
    <property type="match status" value="1"/>
</dbReference>
<dbReference type="Proteomes" id="UP000531594">
    <property type="component" value="Unassembled WGS sequence"/>
</dbReference>
<organism evidence="4 5">
    <name type="scientific">Bacillus benzoevorans</name>
    <dbReference type="NCBI Taxonomy" id="1456"/>
    <lineage>
        <taxon>Bacteria</taxon>
        <taxon>Bacillati</taxon>
        <taxon>Bacillota</taxon>
        <taxon>Bacilli</taxon>
        <taxon>Bacillales</taxon>
        <taxon>Bacillaceae</taxon>
        <taxon>Bacillus</taxon>
    </lineage>
</organism>
<reference evidence="4 5" key="1">
    <citation type="submission" date="2020-08" db="EMBL/GenBank/DDBJ databases">
        <title>Genomic Encyclopedia of Type Strains, Phase IV (KMG-IV): sequencing the most valuable type-strain genomes for metagenomic binning, comparative biology and taxonomic classification.</title>
        <authorList>
            <person name="Goeker M."/>
        </authorList>
    </citation>
    <scope>NUCLEOTIDE SEQUENCE [LARGE SCALE GENOMIC DNA]</scope>
    <source>
        <strain evidence="4 5">DSM 5391</strain>
    </source>
</reference>
<dbReference type="Pfam" id="PF00239">
    <property type="entry name" value="Resolvase"/>
    <property type="match status" value="1"/>
</dbReference>
<dbReference type="PANTHER" id="PTHR30461">
    <property type="entry name" value="DNA-INVERTASE FROM LAMBDOID PROPHAGE"/>
    <property type="match status" value="1"/>
</dbReference>
<dbReference type="EMBL" id="JACHGK010000016">
    <property type="protein sequence ID" value="MBB6447073.1"/>
    <property type="molecule type" value="Genomic_DNA"/>
</dbReference>
<accession>A0A7X0LWT8</accession>
<feature type="domain" description="Recombinase" evidence="3">
    <location>
        <begin position="176"/>
        <end position="307"/>
    </location>
</feature>
<dbReference type="InterPro" id="IPR036162">
    <property type="entry name" value="Resolvase-like_N_sf"/>
</dbReference>
<feature type="domain" description="Resolvase/invertase-type recombinase catalytic" evidence="2">
    <location>
        <begin position="24"/>
        <end position="168"/>
    </location>
</feature>
<evidence type="ECO:0000259" key="2">
    <source>
        <dbReference type="PROSITE" id="PS51736"/>
    </source>
</evidence>
<dbReference type="InterPro" id="IPR025378">
    <property type="entry name" value="DUF4368"/>
</dbReference>
<dbReference type="SUPFAM" id="SSF53041">
    <property type="entry name" value="Resolvase-like"/>
    <property type="match status" value="1"/>
</dbReference>
<dbReference type="Pfam" id="PF13408">
    <property type="entry name" value="Zn_ribbon_recom"/>
    <property type="match status" value="1"/>
</dbReference>
<dbReference type="Pfam" id="PF14287">
    <property type="entry name" value="DUF4368"/>
    <property type="match status" value="1"/>
</dbReference>
<feature type="coiled-coil region" evidence="1">
    <location>
        <begin position="393"/>
        <end position="427"/>
    </location>
</feature>
<dbReference type="PANTHER" id="PTHR30461:SF23">
    <property type="entry name" value="DNA RECOMBINASE-RELATED"/>
    <property type="match status" value="1"/>
</dbReference>
<evidence type="ECO:0000259" key="3">
    <source>
        <dbReference type="PROSITE" id="PS51737"/>
    </source>
</evidence>
<gene>
    <name evidence="4" type="ORF">HNR53_003750</name>
</gene>
<dbReference type="InterPro" id="IPR038109">
    <property type="entry name" value="DNA_bind_recomb_sf"/>
</dbReference>
<dbReference type="InterPro" id="IPR025827">
    <property type="entry name" value="Zn_ribbon_recom_dom"/>
</dbReference>
<name>A0A7X0LWT8_9BACI</name>
<dbReference type="Pfam" id="PF07508">
    <property type="entry name" value="Recombinase"/>
    <property type="match status" value="1"/>
</dbReference>
<dbReference type="AlphaFoldDB" id="A0A7X0LWT8"/>
<keyword evidence="5" id="KW-1185">Reference proteome</keyword>
<evidence type="ECO:0000313" key="5">
    <source>
        <dbReference type="Proteomes" id="UP000531594"/>
    </source>
</evidence>
<comment type="caution">
    <text evidence="4">The sequence shown here is derived from an EMBL/GenBank/DDBJ whole genome shotgun (WGS) entry which is preliminary data.</text>
</comment>
<dbReference type="InterPro" id="IPR011109">
    <property type="entry name" value="DNA_bind_recombinase_dom"/>
</dbReference>
<keyword evidence="1" id="KW-0175">Coiled coil</keyword>
<dbReference type="RefSeq" id="WP_184528647.1">
    <property type="nucleotide sequence ID" value="NZ_JACHGK010000016.1"/>
</dbReference>